<keyword evidence="4" id="KW-0479">Metal-binding</keyword>
<dbReference type="SMART" id="SM00987">
    <property type="entry name" value="UreE_C"/>
    <property type="match status" value="1"/>
</dbReference>
<evidence type="ECO:0000256" key="3">
    <source>
        <dbReference type="ARBA" id="ARBA00022485"/>
    </source>
</evidence>
<proteinExistence type="inferred from homology"/>
<dbReference type="Gene3D" id="3.40.470.10">
    <property type="entry name" value="Uracil-DNA glycosylase-like domain"/>
    <property type="match status" value="1"/>
</dbReference>
<protein>
    <recommendedName>
        <fullName evidence="2">Type-4 uracil-DNA glycosylase</fullName>
    </recommendedName>
</protein>
<keyword evidence="12" id="KW-1185">Reference proteome</keyword>
<comment type="similarity">
    <text evidence="1">Belongs to the uracil-DNA glycosylase (UDG) superfamily. Type 4 (UDGa) family.</text>
</comment>
<evidence type="ECO:0000256" key="9">
    <source>
        <dbReference type="ARBA" id="ARBA00023204"/>
    </source>
</evidence>
<keyword evidence="6" id="KW-0378">Hydrolase</keyword>
<evidence type="ECO:0000256" key="2">
    <source>
        <dbReference type="ARBA" id="ARBA00019403"/>
    </source>
</evidence>
<keyword evidence="7" id="KW-0408">Iron</keyword>
<evidence type="ECO:0000256" key="7">
    <source>
        <dbReference type="ARBA" id="ARBA00023004"/>
    </source>
</evidence>
<dbReference type="SMART" id="SM00986">
    <property type="entry name" value="UDG"/>
    <property type="match status" value="1"/>
</dbReference>
<dbReference type="CDD" id="cd10030">
    <property type="entry name" value="UDG-F4_TTUDGA_SPO1dp_like"/>
    <property type="match status" value="1"/>
</dbReference>
<dbReference type="GO" id="GO:0051539">
    <property type="term" value="F:4 iron, 4 sulfur cluster binding"/>
    <property type="evidence" value="ECO:0007669"/>
    <property type="project" value="UniProtKB-KW"/>
</dbReference>
<evidence type="ECO:0000256" key="1">
    <source>
        <dbReference type="ARBA" id="ARBA00006521"/>
    </source>
</evidence>
<evidence type="ECO:0000256" key="5">
    <source>
        <dbReference type="ARBA" id="ARBA00022763"/>
    </source>
</evidence>
<dbReference type="EMBL" id="VITR01000004">
    <property type="protein sequence ID" value="TWB43623.1"/>
    <property type="molecule type" value="Genomic_DNA"/>
</dbReference>
<reference evidence="11 12" key="1">
    <citation type="submission" date="2019-06" db="EMBL/GenBank/DDBJ databases">
        <title>Genomic Encyclopedia of Type Strains, Phase IV (KMG-V): Genome sequencing to study the core and pangenomes of soil and plant-associated prokaryotes.</title>
        <authorList>
            <person name="Whitman W."/>
        </authorList>
    </citation>
    <scope>NUCLEOTIDE SEQUENCE [LARGE SCALE GENOMIC DNA]</scope>
    <source>
        <strain evidence="11 12">BR 11622</strain>
    </source>
</reference>
<dbReference type="GO" id="GO:0006281">
    <property type="term" value="P:DNA repair"/>
    <property type="evidence" value="ECO:0007669"/>
    <property type="project" value="UniProtKB-KW"/>
</dbReference>
<dbReference type="NCBIfam" id="TIGR03914">
    <property type="entry name" value="UDG_fam_dom"/>
    <property type="match status" value="1"/>
</dbReference>
<evidence type="ECO:0000256" key="8">
    <source>
        <dbReference type="ARBA" id="ARBA00023014"/>
    </source>
</evidence>
<dbReference type="Pfam" id="PF03167">
    <property type="entry name" value="UDG"/>
    <property type="match status" value="1"/>
</dbReference>
<dbReference type="GO" id="GO:0097506">
    <property type="term" value="F:deaminated base DNA N-glycosylase activity"/>
    <property type="evidence" value="ECO:0007669"/>
    <property type="project" value="UniProtKB-ARBA"/>
</dbReference>
<dbReference type="InterPro" id="IPR005122">
    <property type="entry name" value="Uracil-DNA_glycosylase-like"/>
</dbReference>
<dbReference type="SUPFAM" id="SSF52141">
    <property type="entry name" value="Uracil-DNA glycosylase-like"/>
    <property type="match status" value="1"/>
</dbReference>
<comment type="caution">
    <text evidence="11">The sequence shown here is derived from an EMBL/GenBank/DDBJ whole genome shotgun (WGS) entry which is preliminary data.</text>
</comment>
<dbReference type="PANTHER" id="PTHR33693:SF9">
    <property type="entry name" value="TYPE-4 URACIL-DNA GLYCOSYLASE"/>
    <property type="match status" value="1"/>
</dbReference>
<dbReference type="InterPro" id="IPR051536">
    <property type="entry name" value="UDG_Type-4/5"/>
</dbReference>
<dbReference type="GO" id="GO:0046872">
    <property type="term" value="F:metal ion binding"/>
    <property type="evidence" value="ECO:0007669"/>
    <property type="project" value="UniProtKB-KW"/>
</dbReference>
<keyword evidence="3" id="KW-0004">4Fe-4S</keyword>
<keyword evidence="5" id="KW-0227">DNA damage</keyword>
<evidence type="ECO:0000256" key="4">
    <source>
        <dbReference type="ARBA" id="ARBA00022723"/>
    </source>
</evidence>
<dbReference type="Proteomes" id="UP000315751">
    <property type="component" value="Unassembled WGS sequence"/>
</dbReference>
<keyword evidence="8" id="KW-0411">Iron-sulfur</keyword>
<evidence type="ECO:0000256" key="6">
    <source>
        <dbReference type="ARBA" id="ARBA00022801"/>
    </source>
</evidence>
<gene>
    <name evidence="11" type="ORF">FBZ90_1046</name>
</gene>
<accession>A0A560HB98</accession>
<dbReference type="PANTHER" id="PTHR33693">
    <property type="entry name" value="TYPE-5 URACIL-DNA GLYCOSYLASE"/>
    <property type="match status" value="1"/>
</dbReference>
<dbReference type="InterPro" id="IPR036895">
    <property type="entry name" value="Uracil-DNA_glycosylase-like_sf"/>
</dbReference>
<name>A0A560HB98_9PROT</name>
<sequence>MAGLAGEAADCRRCDLYRAATQVVFGDGPVDAPLVLVGEQPGDQEDKAGHPFVGPAGRILDQALAEAGLDRSRLYVTNAVKHFKHEMRGKRRMHQRPNQGEIEACRWWLSREIALVQPAVIVALGATATRSLMGRVVVLVREGGRPLTWADGRPGVATYHPSAVLRARDEKARTRTFAVLVAALSQAREMAVGRWSTIDEEQAKL</sequence>
<dbReference type="AlphaFoldDB" id="A0A560HB98"/>
<evidence type="ECO:0000259" key="10">
    <source>
        <dbReference type="SMART" id="SM00986"/>
    </source>
</evidence>
<evidence type="ECO:0000313" key="11">
    <source>
        <dbReference type="EMBL" id="TWB43623.1"/>
    </source>
</evidence>
<feature type="domain" description="Uracil-DNA glycosylase-like" evidence="10">
    <location>
        <begin position="25"/>
        <end position="184"/>
    </location>
</feature>
<dbReference type="NCBIfam" id="TIGR00758">
    <property type="entry name" value="UDG_fam4"/>
    <property type="match status" value="1"/>
</dbReference>
<organism evidence="11 12">
    <name type="scientific">Nitrospirillum amazonense</name>
    <dbReference type="NCBI Taxonomy" id="28077"/>
    <lineage>
        <taxon>Bacteria</taxon>
        <taxon>Pseudomonadati</taxon>
        <taxon>Pseudomonadota</taxon>
        <taxon>Alphaproteobacteria</taxon>
        <taxon>Rhodospirillales</taxon>
        <taxon>Azospirillaceae</taxon>
        <taxon>Nitrospirillum</taxon>
    </lineage>
</organism>
<evidence type="ECO:0000313" key="12">
    <source>
        <dbReference type="Proteomes" id="UP000315751"/>
    </source>
</evidence>
<dbReference type="InterPro" id="IPR005273">
    <property type="entry name" value="Ura-DNA_glyco_family4"/>
</dbReference>
<keyword evidence="9" id="KW-0234">DNA repair</keyword>